<dbReference type="EC" id="1.14.14.16" evidence="13"/>
<keyword evidence="23" id="KW-1185">Reference proteome</keyword>
<feature type="compositionally biased region" description="Basic and acidic residues" evidence="22">
    <location>
        <begin position="516"/>
        <end position="526"/>
    </location>
</feature>
<dbReference type="GO" id="GO:0042446">
    <property type="term" value="P:hormone biosynthetic process"/>
    <property type="evidence" value="ECO:0007669"/>
    <property type="project" value="TreeGrafter"/>
</dbReference>
<dbReference type="GO" id="GO:0004508">
    <property type="term" value="F:steroid 17-alpha-monooxygenase activity"/>
    <property type="evidence" value="ECO:0007669"/>
    <property type="project" value="TreeGrafter"/>
</dbReference>
<dbReference type="InterPro" id="IPR036396">
    <property type="entry name" value="Cyt_P450_sf"/>
</dbReference>
<dbReference type="PRINTS" id="PR00463">
    <property type="entry name" value="EP450I"/>
</dbReference>
<dbReference type="RefSeq" id="XP_032815065.1">
    <property type="nucleotide sequence ID" value="XM_032959174.1"/>
</dbReference>
<dbReference type="GO" id="GO:0005506">
    <property type="term" value="F:iron ion binding"/>
    <property type="evidence" value="ECO:0007669"/>
    <property type="project" value="InterPro"/>
</dbReference>
<dbReference type="PRINTS" id="PR00385">
    <property type="entry name" value="P450"/>
</dbReference>
<evidence type="ECO:0000256" key="6">
    <source>
        <dbReference type="ARBA" id="ARBA00022723"/>
    </source>
</evidence>
<evidence type="ECO:0000256" key="17">
    <source>
        <dbReference type="ARBA" id="ARBA00044282"/>
    </source>
</evidence>
<dbReference type="GO" id="GO:0042448">
    <property type="term" value="P:progesterone metabolic process"/>
    <property type="evidence" value="ECO:0007669"/>
    <property type="project" value="TreeGrafter"/>
</dbReference>
<feature type="region of interest" description="Disordered" evidence="22">
    <location>
        <begin position="282"/>
        <end position="304"/>
    </location>
</feature>
<evidence type="ECO:0000256" key="10">
    <source>
        <dbReference type="ARBA" id="ARBA00023121"/>
    </source>
</evidence>
<feature type="region of interest" description="Disordered" evidence="22">
    <location>
        <begin position="498"/>
        <end position="526"/>
    </location>
</feature>
<dbReference type="SUPFAM" id="SSF48264">
    <property type="entry name" value="Cytochrome P450"/>
    <property type="match status" value="2"/>
</dbReference>
<dbReference type="GO" id="GO:0020037">
    <property type="term" value="F:heme binding"/>
    <property type="evidence" value="ECO:0007669"/>
    <property type="project" value="InterPro"/>
</dbReference>
<dbReference type="InterPro" id="IPR001128">
    <property type="entry name" value="Cyt_P450"/>
</dbReference>
<accession>A0AAJ7TC05</accession>
<comment type="cofactor">
    <cofactor evidence="20">
        <name>heme</name>
        <dbReference type="ChEBI" id="CHEBI:30413"/>
    </cofactor>
</comment>
<feature type="binding site" description="axial binding residue" evidence="20">
    <location>
        <position position="540"/>
    </location>
    <ligand>
        <name>heme</name>
        <dbReference type="ChEBI" id="CHEBI:30413"/>
    </ligand>
    <ligandPart>
        <name>Fe</name>
        <dbReference type="ChEBI" id="CHEBI:18248"/>
    </ligandPart>
</feature>
<dbReference type="Pfam" id="PF00067">
    <property type="entry name" value="p450"/>
    <property type="match status" value="2"/>
</dbReference>
<keyword evidence="6 20" id="KW-0479">Metal-binding</keyword>
<evidence type="ECO:0000256" key="8">
    <source>
        <dbReference type="ARBA" id="ARBA00023004"/>
    </source>
</evidence>
<comment type="cofactor">
    <cofactor evidence="1">
        <name>heme b</name>
        <dbReference type="ChEBI" id="CHEBI:60344"/>
    </cofactor>
</comment>
<evidence type="ECO:0000256" key="9">
    <source>
        <dbReference type="ARBA" id="ARBA00023033"/>
    </source>
</evidence>
<keyword evidence="10" id="KW-0446">Lipid-binding</keyword>
<evidence type="ECO:0000313" key="24">
    <source>
        <dbReference type="RefSeq" id="XP_032815065.1"/>
    </source>
</evidence>
<dbReference type="PANTHER" id="PTHR24289">
    <property type="entry name" value="STEROID 17-ALPHA-HYDROXYLASE/17,20 LYASE"/>
    <property type="match status" value="1"/>
</dbReference>
<keyword evidence="11" id="KW-0472">Membrane</keyword>
<evidence type="ECO:0000256" key="16">
    <source>
        <dbReference type="ARBA" id="ARBA00044265"/>
    </source>
</evidence>
<dbReference type="InterPro" id="IPR017972">
    <property type="entry name" value="Cyt_P450_CS"/>
</dbReference>
<dbReference type="Gene3D" id="1.10.630.10">
    <property type="entry name" value="Cytochrome P450"/>
    <property type="match status" value="2"/>
</dbReference>
<feature type="compositionally biased region" description="Basic and acidic residues" evidence="22">
    <location>
        <begin position="282"/>
        <end position="297"/>
    </location>
</feature>
<keyword evidence="8 20" id="KW-0408">Iron</keyword>
<comment type="similarity">
    <text evidence="3 21">Belongs to the cytochrome P450 family.</text>
</comment>
<evidence type="ECO:0000313" key="23">
    <source>
        <dbReference type="Proteomes" id="UP001318040"/>
    </source>
</evidence>
<keyword evidence="7 21" id="KW-0560">Oxidoreductase</keyword>
<feature type="region of interest" description="Disordered" evidence="22">
    <location>
        <begin position="429"/>
        <end position="474"/>
    </location>
</feature>
<evidence type="ECO:0000256" key="5">
    <source>
        <dbReference type="ARBA" id="ARBA00022665"/>
    </source>
</evidence>
<organism evidence="23 24">
    <name type="scientific">Petromyzon marinus</name>
    <name type="common">Sea lamprey</name>
    <dbReference type="NCBI Taxonomy" id="7757"/>
    <lineage>
        <taxon>Eukaryota</taxon>
        <taxon>Metazoa</taxon>
        <taxon>Chordata</taxon>
        <taxon>Craniata</taxon>
        <taxon>Vertebrata</taxon>
        <taxon>Cyclostomata</taxon>
        <taxon>Hyperoartia</taxon>
        <taxon>Petromyzontiformes</taxon>
        <taxon>Petromyzontidae</taxon>
        <taxon>Petromyzon</taxon>
    </lineage>
</organism>
<comment type="subcellular location">
    <subcellularLocation>
        <location evidence="2">Endoplasmic reticulum membrane</location>
        <topology evidence="2">Peripheral membrane protein</topology>
    </subcellularLocation>
</comment>
<evidence type="ECO:0000256" key="1">
    <source>
        <dbReference type="ARBA" id="ARBA00001970"/>
    </source>
</evidence>
<dbReference type="AlphaFoldDB" id="A0AAJ7TC05"/>
<keyword evidence="12" id="KW-0755">Steroidogenesis</keyword>
<evidence type="ECO:0000256" key="2">
    <source>
        <dbReference type="ARBA" id="ARBA00004406"/>
    </source>
</evidence>
<sequence length="597" mass="66226">MELTWGALLLLLFLLLVLLVLLLNSGGRGGSRRRSLRVPGPRGVPLLGNVAELFRTDRHRHLAKLARRYGPVYSLRLGAHEMVVLNSAEVLREALIKKSADFAGRPQTYTGCAISFGGRDLSLGDFTPAWRLQSRMARAGLRDRSADTTHAVIAGEGACLCHVLRGHGGRPVDPMPILSVHTSNIVCALSFGVRYAEQDPEFRKLRESLDELVHLWGSSTIMARDHLPWLRKFPSATWTRFLEAVERRDHVVRGHLEAHKKGGARAGTEDITTSMLRFLKQEGRGEGEGEVERKEVAGDNEEEEAEQVEHGSLTEQHLHMVLVDLLVGGSETTAITLVWAIAFLMHDPQLQERLHAELLRAVGRARAPLYADRFATPLLRATINEVLRTRPVAPLGIPHLTTRDTSVGGYQLPRGTTVIPNLWAAQHDPDKWSNPERFQPDVASAGDDDVPLTSPGDDDVPLTSPGDDDVPLTSPRRCSTHLTWRRRCSTHLTWRRRCSPRRGSDASSSSKRERHLHRDPSAERRPVGSLLPFGAGPRACLGASLARAELYILLALLIRDFRFEAEGGPGGDLPDLDGELTVILKPKPFHMRFLERP</sequence>
<keyword evidence="4 20" id="KW-0349">Heme</keyword>
<evidence type="ECO:0000256" key="14">
    <source>
        <dbReference type="ARBA" id="ARBA00044116"/>
    </source>
</evidence>
<evidence type="ECO:0000256" key="19">
    <source>
        <dbReference type="ARBA" id="ARBA00044342"/>
    </source>
</evidence>
<dbReference type="KEGG" id="pmrn:116945069"/>
<evidence type="ECO:0000256" key="15">
    <source>
        <dbReference type="ARBA" id="ARBA00044217"/>
    </source>
</evidence>
<dbReference type="Proteomes" id="UP001318040">
    <property type="component" value="Chromosome 22"/>
</dbReference>
<evidence type="ECO:0000256" key="20">
    <source>
        <dbReference type="PIRSR" id="PIRSR602401-1"/>
    </source>
</evidence>
<evidence type="ECO:0000256" key="12">
    <source>
        <dbReference type="ARBA" id="ARBA00023250"/>
    </source>
</evidence>
<keyword evidence="9 21" id="KW-0503">Monooxygenase</keyword>
<name>A0AAJ7TC05_PETMA</name>
<keyword evidence="5" id="KW-0754">Steroid-binding</keyword>
<evidence type="ECO:0000256" key="3">
    <source>
        <dbReference type="ARBA" id="ARBA00010617"/>
    </source>
</evidence>
<reference evidence="24" key="1">
    <citation type="submission" date="2025-08" db="UniProtKB">
        <authorList>
            <consortium name="RefSeq"/>
        </authorList>
    </citation>
    <scope>IDENTIFICATION</scope>
    <source>
        <tissue evidence="24">Sperm</tissue>
    </source>
</reference>
<evidence type="ECO:0000256" key="22">
    <source>
        <dbReference type="SAM" id="MobiDB-lite"/>
    </source>
</evidence>
<evidence type="ECO:0000256" key="18">
    <source>
        <dbReference type="ARBA" id="ARBA00044304"/>
    </source>
</evidence>
<evidence type="ECO:0000256" key="11">
    <source>
        <dbReference type="ARBA" id="ARBA00023136"/>
    </source>
</evidence>
<dbReference type="PROSITE" id="PS00086">
    <property type="entry name" value="CYTOCHROME_P450"/>
    <property type="match status" value="1"/>
</dbReference>
<dbReference type="PANTHER" id="PTHR24289:SF17">
    <property type="entry name" value="STEROID 21-HYDROXYLASE ISOFORM X1"/>
    <property type="match status" value="1"/>
</dbReference>
<evidence type="ECO:0000256" key="21">
    <source>
        <dbReference type="RuleBase" id="RU000461"/>
    </source>
</evidence>
<evidence type="ECO:0000256" key="4">
    <source>
        <dbReference type="ARBA" id="ARBA00022617"/>
    </source>
</evidence>
<proteinExistence type="inferred from homology"/>
<protein>
    <recommendedName>
        <fullName evidence="14">Steroid 21-hydroxylase</fullName>
        <ecNumber evidence="13">1.14.14.16</ecNumber>
    </recommendedName>
    <alternativeName>
        <fullName evidence="18">21-OHase</fullName>
    </alternativeName>
    <alternativeName>
        <fullName evidence="15">Cytochrome P-450c21</fullName>
    </alternativeName>
    <alternativeName>
        <fullName evidence="19">Cytochrome P450 21</fullName>
    </alternativeName>
    <alternativeName>
        <fullName evidence="17">Cytochrome P450 XXI</fullName>
    </alternativeName>
    <alternativeName>
        <fullName evidence="16">Cytochrome P450-C21</fullName>
    </alternativeName>
</protein>
<evidence type="ECO:0000256" key="13">
    <source>
        <dbReference type="ARBA" id="ARBA00044040"/>
    </source>
</evidence>
<dbReference type="InterPro" id="IPR002401">
    <property type="entry name" value="Cyt_P450_E_grp-I"/>
</dbReference>
<evidence type="ECO:0000256" key="7">
    <source>
        <dbReference type="ARBA" id="ARBA00023002"/>
    </source>
</evidence>
<gene>
    <name evidence="24" type="primary">LOC116945069</name>
</gene>
<feature type="compositionally biased region" description="Acidic residues" evidence="22">
    <location>
        <begin position="446"/>
        <end position="470"/>
    </location>
</feature>